<sequence>MSDNEVKAHLLRYLQAGHDALLWKLDGLGEYDLRRPMTDTATNLLGLVKHVAATEAGYFGEVFGRPLTEPLPWTFDEEDPNADMWAEADESTELVKSVLRRVQAHTATVVEELDLDTVGRVPWWPDERADVTLHQILVHMIAEVHRHAGHADIVRENIDGAAGMQKGNDNLPMNEQEAWAEHRAKVERAAREASDR</sequence>
<evidence type="ECO:0000313" key="2">
    <source>
        <dbReference type="Proteomes" id="UP001595823"/>
    </source>
</evidence>
<protein>
    <submittedName>
        <fullName evidence="1">DinB family protein</fullName>
    </submittedName>
</protein>
<dbReference type="RefSeq" id="WP_380623587.1">
    <property type="nucleotide sequence ID" value="NZ_JBHSDK010000028.1"/>
</dbReference>
<dbReference type="Proteomes" id="UP001595823">
    <property type="component" value="Unassembled WGS sequence"/>
</dbReference>
<dbReference type="SUPFAM" id="SSF109854">
    <property type="entry name" value="DinB/YfiT-like putative metalloenzymes"/>
    <property type="match status" value="1"/>
</dbReference>
<reference evidence="2" key="1">
    <citation type="journal article" date="2019" name="Int. J. Syst. Evol. Microbiol.">
        <title>The Global Catalogue of Microorganisms (GCM) 10K type strain sequencing project: providing services to taxonomists for standard genome sequencing and annotation.</title>
        <authorList>
            <consortium name="The Broad Institute Genomics Platform"/>
            <consortium name="The Broad Institute Genome Sequencing Center for Infectious Disease"/>
            <person name="Wu L."/>
            <person name="Ma J."/>
        </authorList>
    </citation>
    <scope>NUCLEOTIDE SEQUENCE [LARGE SCALE GENOMIC DNA]</scope>
    <source>
        <strain evidence="2">IBRC-M 10908</strain>
    </source>
</reference>
<dbReference type="Gene3D" id="1.20.120.450">
    <property type="entry name" value="dinb family like domain"/>
    <property type="match status" value="1"/>
</dbReference>
<organism evidence="1 2">
    <name type="scientific">Salininema proteolyticum</name>
    <dbReference type="NCBI Taxonomy" id="1607685"/>
    <lineage>
        <taxon>Bacteria</taxon>
        <taxon>Bacillati</taxon>
        <taxon>Actinomycetota</taxon>
        <taxon>Actinomycetes</taxon>
        <taxon>Glycomycetales</taxon>
        <taxon>Glycomycetaceae</taxon>
        <taxon>Salininema</taxon>
    </lineage>
</organism>
<dbReference type="InterPro" id="IPR007061">
    <property type="entry name" value="MST-like"/>
</dbReference>
<evidence type="ECO:0000313" key="1">
    <source>
        <dbReference type="EMBL" id="MFC4337040.1"/>
    </source>
</evidence>
<dbReference type="EMBL" id="JBHSDK010000028">
    <property type="protein sequence ID" value="MFC4337040.1"/>
    <property type="molecule type" value="Genomic_DNA"/>
</dbReference>
<dbReference type="Pfam" id="PF04978">
    <property type="entry name" value="MST"/>
    <property type="match status" value="1"/>
</dbReference>
<dbReference type="InterPro" id="IPR034660">
    <property type="entry name" value="DinB/YfiT-like"/>
</dbReference>
<gene>
    <name evidence="1" type="ORF">ACFPET_17695</name>
</gene>
<keyword evidence="2" id="KW-1185">Reference proteome</keyword>
<comment type="caution">
    <text evidence="1">The sequence shown here is derived from an EMBL/GenBank/DDBJ whole genome shotgun (WGS) entry which is preliminary data.</text>
</comment>
<accession>A0ABV8U3N7</accession>
<proteinExistence type="predicted"/>
<name>A0ABV8U3N7_9ACTN</name>